<feature type="compositionally biased region" description="Basic and acidic residues" evidence="1">
    <location>
        <begin position="41"/>
        <end position="60"/>
    </location>
</feature>
<feature type="region of interest" description="Disordered" evidence="1">
    <location>
        <begin position="35"/>
        <end position="60"/>
    </location>
</feature>
<gene>
    <name evidence="2" type="ORF">HNQ72_002621</name>
</gene>
<reference evidence="2 3" key="1">
    <citation type="submission" date="2020-08" db="EMBL/GenBank/DDBJ databases">
        <title>Genomic Encyclopedia of Type Strains, Phase IV (KMG-IV): sequencing the most valuable type-strain genomes for metagenomic binning, comparative biology and taxonomic classification.</title>
        <authorList>
            <person name="Goeker M."/>
        </authorList>
    </citation>
    <scope>NUCLEOTIDE SEQUENCE [LARGE SCALE GENOMIC DNA]</scope>
    <source>
        <strain evidence="2 3">DSM 100734</strain>
    </source>
</reference>
<protein>
    <recommendedName>
        <fullName evidence="4">DUF2591 domain-containing protein</fullName>
    </recommendedName>
</protein>
<proteinExistence type="predicted"/>
<sequence>MNIVDVIKDLNSANEGTRVLDEQLAQLLGWARRTKSLSDVSKGEKKAKEPWHSGDSPDPRKVPFYTSNLGHAFQFAEELCPRARLGSSWEDRRGSARINDDRYVQAATPQIALCIAALMTAMRGGLFSQPSS</sequence>
<comment type="caution">
    <text evidence="2">The sequence shown here is derived from an EMBL/GenBank/DDBJ whole genome shotgun (WGS) entry which is preliminary data.</text>
</comment>
<organism evidence="2 3">
    <name type="scientific">Rhizobium wenxiniae</name>
    <dbReference type="NCBI Taxonomy" id="1737357"/>
    <lineage>
        <taxon>Bacteria</taxon>
        <taxon>Pseudomonadati</taxon>
        <taxon>Pseudomonadota</taxon>
        <taxon>Alphaproteobacteria</taxon>
        <taxon>Hyphomicrobiales</taxon>
        <taxon>Rhizobiaceae</taxon>
        <taxon>Rhizobium/Agrobacterium group</taxon>
        <taxon>Rhizobium</taxon>
    </lineage>
</organism>
<evidence type="ECO:0008006" key="4">
    <source>
        <dbReference type="Google" id="ProtNLM"/>
    </source>
</evidence>
<evidence type="ECO:0000313" key="2">
    <source>
        <dbReference type="EMBL" id="MBB6162803.1"/>
    </source>
</evidence>
<dbReference type="EMBL" id="JACHEG010000002">
    <property type="protein sequence ID" value="MBB6162803.1"/>
    <property type="molecule type" value="Genomic_DNA"/>
</dbReference>
<evidence type="ECO:0000313" key="3">
    <source>
        <dbReference type="Proteomes" id="UP000547879"/>
    </source>
</evidence>
<name>A0A7W9Y7E3_9HYPH</name>
<accession>A0A7W9Y7E3</accession>
<dbReference type="Proteomes" id="UP000547879">
    <property type="component" value="Unassembled WGS sequence"/>
</dbReference>
<dbReference type="AlphaFoldDB" id="A0A7W9Y7E3"/>
<keyword evidence="3" id="KW-1185">Reference proteome</keyword>
<evidence type="ECO:0000256" key="1">
    <source>
        <dbReference type="SAM" id="MobiDB-lite"/>
    </source>
</evidence>
<dbReference type="RefSeq" id="WP_183992619.1">
    <property type="nucleotide sequence ID" value="NZ_BMHW01000002.1"/>
</dbReference>